<dbReference type="SUPFAM" id="SSF46689">
    <property type="entry name" value="Homeodomain-like"/>
    <property type="match status" value="1"/>
</dbReference>
<proteinExistence type="predicted"/>
<evidence type="ECO:0000313" key="7">
    <source>
        <dbReference type="Proteomes" id="UP000087171"/>
    </source>
</evidence>
<dbReference type="Proteomes" id="UP000087171">
    <property type="component" value="Unplaced"/>
</dbReference>
<dbReference type="KEGG" id="cam:105852795"/>
<dbReference type="RefSeq" id="XP_027185992.1">
    <property type="nucleotide sequence ID" value="XM_027330191.1"/>
</dbReference>
<keyword evidence="3" id="KW-0238">DNA-binding</keyword>
<dbReference type="Gene3D" id="1.10.10.60">
    <property type="entry name" value="Homeodomain-like"/>
    <property type="match status" value="1"/>
</dbReference>
<dbReference type="InterPro" id="IPR001005">
    <property type="entry name" value="SANT/Myb"/>
</dbReference>
<dbReference type="PROSITE" id="PS50090">
    <property type="entry name" value="MYB_LIKE"/>
    <property type="match status" value="1"/>
</dbReference>
<dbReference type="InterPro" id="IPR017930">
    <property type="entry name" value="Myb_dom"/>
</dbReference>
<evidence type="ECO:0000256" key="1">
    <source>
        <dbReference type="ARBA" id="ARBA00004123"/>
    </source>
</evidence>
<dbReference type="AlphaFoldDB" id="A0A3Q7Y6C0"/>
<evidence type="ECO:0000256" key="3">
    <source>
        <dbReference type="ARBA" id="ARBA00023125"/>
    </source>
</evidence>
<gene>
    <name evidence="8" type="primary">LOC105852795</name>
</gene>
<evidence type="ECO:0000256" key="4">
    <source>
        <dbReference type="ARBA" id="ARBA00023242"/>
    </source>
</evidence>
<protein>
    <submittedName>
        <fullName evidence="8">Transcription factor MYB13-like</fullName>
    </submittedName>
</protein>
<feature type="domain" description="HTH myb-type" evidence="6">
    <location>
        <begin position="9"/>
        <end position="65"/>
    </location>
</feature>
<keyword evidence="4" id="KW-0539">Nucleus</keyword>
<dbReference type="CDD" id="cd00167">
    <property type="entry name" value="SANT"/>
    <property type="match status" value="1"/>
</dbReference>
<dbReference type="OrthoDB" id="2143914at2759"/>
<dbReference type="Pfam" id="PF00249">
    <property type="entry name" value="Myb_DNA-binding"/>
    <property type="match status" value="1"/>
</dbReference>
<dbReference type="PANTHER" id="PTHR10641:SF1388">
    <property type="entry name" value="MYB TRANSCRIPTION FACTOR"/>
    <property type="match status" value="1"/>
</dbReference>
<dbReference type="GO" id="GO:0005634">
    <property type="term" value="C:nucleus"/>
    <property type="evidence" value="ECO:0007669"/>
    <property type="project" value="UniProtKB-SubCell"/>
</dbReference>
<dbReference type="SMART" id="SM00717">
    <property type="entry name" value="SANT"/>
    <property type="match status" value="1"/>
</dbReference>
<evidence type="ECO:0000256" key="2">
    <source>
        <dbReference type="ARBA" id="ARBA00022737"/>
    </source>
</evidence>
<dbReference type="PROSITE" id="PS51294">
    <property type="entry name" value="HTH_MYB"/>
    <property type="match status" value="1"/>
</dbReference>
<keyword evidence="2" id="KW-0677">Repeat</keyword>
<feature type="domain" description="Myb-like" evidence="5">
    <location>
        <begin position="9"/>
        <end position="61"/>
    </location>
</feature>
<reference evidence="8" key="1">
    <citation type="submission" date="2025-08" db="UniProtKB">
        <authorList>
            <consortium name="RefSeq"/>
        </authorList>
    </citation>
    <scope>IDENTIFICATION</scope>
    <source>
        <tissue evidence="8">Etiolated seedlings</tissue>
    </source>
</reference>
<dbReference type="InterPro" id="IPR015495">
    <property type="entry name" value="Myb_TF_plants"/>
</dbReference>
<name>A0A3Q7Y6C0_CICAR</name>
<comment type="subcellular location">
    <subcellularLocation>
        <location evidence="1">Nucleus</location>
    </subcellularLocation>
</comment>
<dbReference type="InterPro" id="IPR009057">
    <property type="entry name" value="Homeodomain-like_sf"/>
</dbReference>
<sequence>MVRIPSSDKIVLKRGTWTQEEDKKLIDYVTRYGHWNWRLLPKFAGLARCGKSCRLRWLNYLSPNLKRGNFTLEEEETIVKLNQLLGNRCEN</sequence>
<dbReference type="PANTHER" id="PTHR10641">
    <property type="entry name" value="MYB FAMILY TRANSCRIPTION FACTOR"/>
    <property type="match status" value="1"/>
</dbReference>
<evidence type="ECO:0000259" key="6">
    <source>
        <dbReference type="PROSITE" id="PS51294"/>
    </source>
</evidence>
<evidence type="ECO:0000259" key="5">
    <source>
        <dbReference type="PROSITE" id="PS50090"/>
    </source>
</evidence>
<evidence type="ECO:0000313" key="8">
    <source>
        <dbReference type="RefSeq" id="XP_027185992.1"/>
    </source>
</evidence>
<keyword evidence="7" id="KW-1185">Reference proteome</keyword>
<dbReference type="FunFam" id="1.10.10.60:FF:000001">
    <property type="entry name" value="MYB-related transcription factor"/>
    <property type="match status" value="1"/>
</dbReference>
<accession>A0A3Q7Y6C0</accession>
<organism evidence="7 8">
    <name type="scientific">Cicer arietinum</name>
    <name type="common">Chickpea</name>
    <name type="synonym">Garbanzo</name>
    <dbReference type="NCBI Taxonomy" id="3827"/>
    <lineage>
        <taxon>Eukaryota</taxon>
        <taxon>Viridiplantae</taxon>
        <taxon>Streptophyta</taxon>
        <taxon>Embryophyta</taxon>
        <taxon>Tracheophyta</taxon>
        <taxon>Spermatophyta</taxon>
        <taxon>Magnoliopsida</taxon>
        <taxon>eudicotyledons</taxon>
        <taxon>Gunneridae</taxon>
        <taxon>Pentapetalae</taxon>
        <taxon>rosids</taxon>
        <taxon>fabids</taxon>
        <taxon>Fabales</taxon>
        <taxon>Fabaceae</taxon>
        <taxon>Papilionoideae</taxon>
        <taxon>50 kb inversion clade</taxon>
        <taxon>NPAAA clade</taxon>
        <taxon>Hologalegina</taxon>
        <taxon>IRL clade</taxon>
        <taxon>Cicereae</taxon>
        <taxon>Cicer</taxon>
    </lineage>
</organism>
<dbReference type="GO" id="GO:0003677">
    <property type="term" value="F:DNA binding"/>
    <property type="evidence" value="ECO:0007669"/>
    <property type="project" value="UniProtKB-KW"/>
</dbReference>